<gene>
    <name evidence="8" type="ORF">H9Q79_15150</name>
</gene>
<comment type="subcellular location">
    <subcellularLocation>
        <location evidence="1">Membrane</location>
        <topology evidence="1">Multi-pass membrane protein</topology>
    </subcellularLocation>
</comment>
<feature type="transmembrane region" description="Helical" evidence="6">
    <location>
        <begin position="88"/>
        <end position="111"/>
    </location>
</feature>
<keyword evidence="5 6" id="KW-0472">Membrane</keyword>
<protein>
    <submittedName>
        <fullName evidence="8">EamA family transporter</fullName>
    </submittedName>
</protein>
<sequence>MKKAYFKYIFALLLFGSNGIVASNIHLSSYEIVFLRTLIGSLLMIGIFAAARQKITFTKEKKDILFIVLSGVAMGISWMFLYEAYNQIGVSLASLSYYCGPVIVMALSPLLFKEKLTLYKIIGFIEVLVGIFLINGTVAGEKINIFGVFCGLMSAVMYSFMVILNKKSKKVRGLKNSTIQLLVSFLTVAVFVGFKTGYKISVSETDLIWVIVLGLINTSLGCYFYFSSIGKLPVQTVAICGYIEPLSAVILAALILGETMFPLQIVGAILIIGGALLGECYK</sequence>
<organism evidence="8 9">
    <name type="scientific">Wansuia hejianensis</name>
    <dbReference type="NCBI Taxonomy" id="2763667"/>
    <lineage>
        <taxon>Bacteria</taxon>
        <taxon>Bacillati</taxon>
        <taxon>Bacillota</taxon>
        <taxon>Clostridia</taxon>
        <taxon>Lachnospirales</taxon>
        <taxon>Lachnospiraceae</taxon>
        <taxon>Wansuia</taxon>
    </lineage>
</organism>
<dbReference type="Pfam" id="PF00892">
    <property type="entry name" value="EamA"/>
    <property type="match status" value="2"/>
</dbReference>
<feature type="transmembrane region" description="Helical" evidence="6">
    <location>
        <begin position="177"/>
        <end position="195"/>
    </location>
</feature>
<evidence type="ECO:0000313" key="9">
    <source>
        <dbReference type="Proteomes" id="UP000515860"/>
    </source>
</evidence>
<evidence type="ECO:0000259" key="7">
    <source>
        <dbReference type="Pfam" id="PF00892"/>
    </source>
</evidence>
<feature type="transmembrane region" description="Helical" evidence="6">
    <location>
        <begin position="263"/>
        <end position="281"/>
    </location>
</feature>
<dbReference type="EMBL" id="CP060635">
    <property type="protein sequence ID" value="QNM08208.1"/>
    <property type="molecule type" value="Genomic_DNA"/>
</dbReference>
<evidence type="ECO:0000256" key="4">
    <source>
        <dbReference type="ARBA" id="ARBA00022989"/>
    </source>
</evidence>
<dbReference type="RefSeq" id="WP_249328667.1">
    <property type="nucleotide sequence ID" value="NZ_CP060635.1"/>
</dbReference>
<keyword evidence="9" id="KW-1185">Reference proteome</keyword>
<name>A0A7G9GBM6_9FIRM</name>
<keyword evidence="4 6" id="KW-1133">Transmembrane helix</keyword>
<evidence type="ECO:0000256" key="1">
    <source>
        <dbReference type="ARBA" id="ARBA00004141"/>
    </source>
</evidence>
<dbReference type="PANTHER" id="PTHR32322:SF2">
    <property type="entry name" value="EAMA DOMAIN-CONTAINING PROTEIN"/>
    <property type="match status" value="1"/>
</dbReference>
<dbReference type="Proteomes" id="UP000515860">
    <property type="component" value="Chromosome"/>
</dbReference>
<dbReference type="InterPro" id="IPR037185">
    <property type="entry name" value="EmrE-like"/>
</dbReference>
<evidence type="ECO:0000256" key="5">
    <source>
        <dbReference type="ARBA" id="ARBA00023136"/>
    </source>
</evidence>
<feature type="transmembrane region" description="Helical" evidence="6">
    <location>
        <begin position="238"/>
        <end position="257"/>
    </location>
</feature>
<dbReference type="Gene3D" id="1.10.3730.20">
    <property type="match status" value="2"/>
</dbReference>
<feature type="domain" description="EamA" evidence="7">
    <location>
        <begin position="146"/>
        <end position="277"/>
    </location>
</feature>
<proteinExistence type="inferred from homology"/>
<feature type="transmembrane region" description="Helical" evidence="6">
    <location>
        <begin position="63"/>
        <end position="82"/>
    </location>
</feature>
<comment type="similarity">
    <text evidence="2">Belongs to the EamA transporter family.</text>
</comment>
<feature type="domain" description="EamA" evidence="7">
    <location>
        <begin position="5"/>
        <end position="135"/>
    </location>
</feature>
<evidence type="ECO:0000256" key="3">
    <source>
        <dbReference type="ARBA" id="ARBA00022692"/>
    </source>
</evidence>
<dbReference type="InterPro" id="IPR050638">
    <property type="entry name" value="AA-Vitamin_Transporters"/>
</dbReference>
<feature type="transmembrane region" description="Helical" evidence="6">
    <location>
        <begin position="145"/>
        <end position="165"/>
    </location>
</feature>
<evidence type="ECO:0000313" key="8">
    <source>
        <dbReference type="EMBL" id="QNM08208.1"/>
    </source>
</evidence>
<dbReference type="KEGG" id="whj:H9Q79_15150"/>
<feature type="transmembrane region" description="Helical" evidence="6">
    <location>
        <begin position="32"/>
        <end position="51"/>
    </location>
</feature>
<keyword evidence="3 6" id="KW-0812">Transmembrane</keyword>
<dbReference type="AlphaFoldDB" id="A0A7G9GBM6"/>
<dbReference type="PANTHER" id="PTHR32322">
    <property type="entry name" value="INNER MEMBRANE TRANSPORTER"/>
    <property type="match status" value="1"/>
</dbReference>
<dbReference type="InterPro" id="IPR000620">
    <property type="entry name" value="EamA_dom"/>
</dbReference>
<feature type="transmembrane region" description="Helical" evidence="6">
    <location>
        <begin position="207"/>
        <end position="226"/>
    </location>
</feature>
<evidence type="ECO:0000256" key="2">
    <source>
        <dbReference type="ARBA" id="ARBA00007362"/>
    </source>
</evidence>
<accession>A0A7G9GBM6</accession>
<reference evidence="8 9" key="1">
    <citation type="submission" date="2020-08" db="EMBL/GenBank/DDBJ databases">
        <authorList>
            <person name="Liu C."/>
            <person name="Sun Q."/>
        </authorList>
    </citation>
    <scope>NUCLEOTIDE SEQUENCE [LARGE SCALE GENOMIC DNA]</scope>
    <source>
        <strain evidence="8 9">NSJ-29</strain>
    </source>
</reference>
<feature type="transmembrane region" description="Helical" evidence="6">
    <location>
        <begin position="118"/>
        <end position="139"/>
    </location>
</feature>
<dbReference type="GO" id="GO:0016020">
    <property type="term" value="C:membrane"/>
    <property type="evidence" value="ECO:0007669"/>
    <property type="project" value="UniProtKB-SubCell"/>
</dbReference>
<evidence type="ECO:0000256" key="6">
    <source>
        <dbReference type="SAM" id="Phobius"/>
    </source>
</evidence>
<dbReference type="SUPFAM" id="SSF103481">
    <property type="entry name" value="Multidrug resistance efflux transporter EmrE"/>
    <property type="match status" value="2"/>
</dbReference>